<name>A0A0G0MLM9_9BACT</name>
<comment type="caution">
    <text evidence="1">The sequence shown here is derived from an EMBL/GenBank/DDBJ whole genome shotgun (WGS) entry which is preliminary data.</text>
</comment>
<proteinExistence type="predicted"/>
<sequence>MPNEMEQTSLSEKKSLTALKWIADLLNKNKVPYCVGGGMATFLYGSDRPVNDIDISISGIHFSTLGTLLKEYVVAGPKHYKNEKWDCTTLSLNYHGQDIDLTDVDTLLMSKRDGTGWIKNREIYQKHPCIIKKVEGVSIAIMDPRVLLEYKQELEGEHQDDDRAFLEQYIKSLSGI</sequence>
<dbReference type="AlphaFoldDB" id="A0A0G0MLM9"/>
<dbReference type="InterPro" id="IPR043519">
    <property type="entry name" value="NT_sf"/>
</dbReference>
<dbReference type="Proteomes" id="UP000033935">
    <property type="component" value="Unassembled WGS sequence"/>
</dbReference>
<evidence type="ECO:0000313" key="2">
    <source>
        <dbReference type="Proteomes" id="UP000033935"/>
    </source>
</evidence>
<dbReference type="Gene3D" id="3.30.460.40">
    <property type="match status" value="1"/>
</dbReference>
<evidence type="ECO:0000313" key="1">
    <source>
        <dbReference type="EMBL" id="KKR04063.1"/>
    </source>
</evidence>
<gene>
    <name evidence="1" type="ORF">UT30_C0013G0024</name>
</gene>
<accession>A0A0G0MLM9</accession>
<protein>
    <submittedName>
        <fullName evidence="1">Uncharacterized protein</fullName>
    </submittedName>
</protein>
<reference evidence="1 2" key="1">
    <citation type="journal article" date="2015" name="Nature">
        <title>rRNA introns, odd ribosomes, and small enigmatic genomes across a large radiation of phyla.</title>
        <authorList>
            <person name="Brown C.T."/>
            <person name="Hug L.A."/>
            <person name="Thomas B.C."/>
            <person name="Sharon I."/>
            <person name="Castelle C.J."/>
            <person name="Singh A."/>
            <person name="Wilkins M.J."/>
            <person name="Williams K.H."/>
            <person name="Banfield J.F."/>
        </authorList>
    </citation>
    <scope>NUCLEOTIDE SEQUENCE [LARGE SCALE GENOMIC DNA]</scope>
</reference>
<dbReference type="EMBL" id="LBWG01000013">
    <property type="protein sequence ID" value="KKR04063.1"/>
    <property type="molecule type" value="Genomic_DNA"/>
</dbReference>
<dbReference type="SUPFAM" id="SSF81301">
    <property type="entry name" value="Nucleotidyltransferase"/>
    <property type="match status" value="1"/>
</dbReference>
<organism evidence="1 2">
    <name type="scientific">Candidatus Uhrbacteria bacterium GW2011_GWF2_39_13</name>
    <dbReference type="NCBI Taxonomy" id="1618995"/>
    <lineage>
        <taxon>Bacteria</taxon>
        <taxon>Candidatus Uhriibacteriota</taxon>
    </lineage>
</organism>